<evidence type="ECO:0000313" key="1">
    <source>
        <dbReference type="EMBL" id="GIX83931.1"/>
    </source>
</evidence>
<dbReference type="AlphaFoldDB" id="A0AAV4NJ06"/>
<protein>
    <submittedName>
        <fullName evidence="1">Uncharacterized protein</fullName>
    </submittedName>
</protein>
<organism evidence="1 2">
    <name type="scientific">Caerostris darwini</name>
    <dbReference type="NCBI Taxonomy" id="1538125"/>
    <lineage>
        <taxon>Eukaryota</taxon>
        <taxon>Metazoa</taxon>
        <taxon>Ecdysozoa</taxon>
        <taxon>Arthropoda</taxon>
        <taxon>Chelicerata</taxon>
        <taxon>Arachnida</taxon>
        <taxon>Araneae</taxon>
        <taxon>Araneomorphae</taxon>
        <taxon>Entelegynae</taxon>
        <taxon>Araneoidea</taxon>
        <taxon>Araneidae</taxon>
        <taxon>Caerostris</taxon>
    </lineage>
</organism>
<sequence length="119" mass="13389">MIFHKIFISRHRHYHSIVIAVKKKGCFMKQRAKSTKSSKTPPNLQSECTSICKTLCREILMAILVNRGTCQQMACGKAPASSAVTQHNGVNKCKKKTRPDILDAIDGGSRRGFRKRELM</sequence>
<reference evidence="1 2" key="1">
    <citation type="submission" date="2021-06" db="EMBL/GenBank/DDBJ databases">
        <title>Caerostris darwini draft genome.</title>
        <authorList>
            <person name="Kono N."/>
            <person name="Arakawa K."/>
        </authorList>
    </citation>
    <scope>NUCLEOTIDE SEQUENCE [LARGE SCALE GENOMIC DNA]</scope>
</reference>
<keyword evidence="2" id="KW-1185">Reference proteome</keyword>
<proteinExistence type="predicted"/>
<comment type="caution">
    <text evidence="1">The sequence shown here is derived from an EMBL/GenBank/DDBJ whole genome shotgun (WGS) entry which is preliminary data.</text>
</comment>
<dbReference type="EMBL" id="BPLQ01001680">
    <property type="protein sequence ID" value="GIX83931.1"/>
    <property type="molecule type" value="Genomic_DNA"/>
</dbReference>
<gene>
    <name evidence="1" type="ORF">CDAR_320151</name>
</gene>
<name>A0AAV4NJ06_9ARAC</name>
<accession>A0AAV4NJ06</accession>
<evidence type="ECO:0000313" key="2">
    <source>
        <dbReference type="Proteomes" id="UP001054837"/>
    </source>
</evidence>
<dbReference type="Proteomes" id="UP001054837">
    <property type="component" value="Unassembled WGS sequence"/>
</dbReference>